<keyword evidence="2" id="KW-0813">Transport</keyword>
<dbReference type="InterPro" id="IPR022324">
    <property type="entry name" value="Bacilysin_exporter_BacE_put"/>
</dbReference>
<sequence>MEAAPSRPVGRADASPTGYVALVRENVHFRRLWLGNLISLLGDWFNTIALYTLVSELTGSPFALGGVFLTKLLPWALASPLAGLLVDRFNRRRLMIGADLVRAVIVLGFLLIDEPGEVYLVYVLTTLQVIVTAVFQPAKSASIPNIVRPEALLTANALMSATWSVMLALGAASGGLVTAWLGTAPVFVIDSLTYLISAFFIYRTVIPQQTAPAAGRLLQTAGRELLDGWRYLTSHPGVGRIALAKSAWALAGGGLVYMLALIGEAIEPTAQAAGIGWLFAARGLGTGIGPVLARAIFQDVRRWPAVLGWSILLSGLCYGVVGLQAWTYAIAPAVLLAHAASGANWVLASVLLQQRTEDAFRGRVFAAEWLGVLFAESCSILAASMLLEWQVLSLREAVLAFALVQGVIGLAWLAVIVPRERRAYSEV</sequence>
<dbReference type="OrthoDB" id="9775268at2"/>
<evidence type="ECO:0000313" key="8">
    <source>
        <dbReference type="EMBL" id="SHK86195.1"/>
    </source>
</evidence>
<feature type="transmembrane region" description="Helical" evidence="7">
    <location>
        <begin position="305"/>
        <end position="323"/>
    </location>
</feature>
<dbReference type="AlphaFoldDB" id="A0A1M6VXX9"/>
<dbReference type="EMBL" id="FRAU01000007">
    <property type="protein sequence ID" value="SHK86195.1"/>
    <property type="molecule type" value="Genomic_DNA"/>
</dbReference>
<feature type="transmembrane region" description="Helical" evidence="7">
    <location>
        <begin position="364"/>
        <end position="386"/>
    </location>
</feature>
<evidence type="ECO:0000256" key="6">
    <source>
        <dbReference type="ARBA" id="ARBA00023136"/>
    </source>
</evidence>
<comment type="subcellular location">
    <subcellularLocation>
        <location evidence="1">Cell membrane</location>
        <topology evidence="1">Multi-pass membrane protein</topology>
    </subcellularLocation>
</comment>
<feature type="transmembrane region" description="Helical" evidence="7">
    <location>
        <begin position="179"/>
        <end position="202"/>
    </location>
</feature>
<protein>
    <submittedName>
        <fullName evidence="8">Predicted arabinose efflux permease, MFS family</fullName>
    </submittedName>
</protein>
<dbReference type="Gene3D" id="1.20.1250.20">
    <property type="entry name" value="MFS general substrate transporter like domains"/>
    <property type="match status" value="1"/>
</dbReference>
<evidence type="ECO:0000256" key="3">
    <source>
        <dbReference type="ARBA" id="ARBA00022475"/>
    </source>
</evidence>
<dbReference type="InterPro" id="IPR036259">
    <property type="entry name" value="MFS_trans_sf"/>
</dbReference>
<dbReference type="STRING" id="633813.SAMN04488087_2156"/>
<feature type="transmembrane region" description="Helical" evidence="7">
    <location>
        <begin position="247"/>
        <end position="266"/>
    </location>
</feature>
<gene>
    <name evidence="8" type="ORF">SAMN04488087_2156</name>
</gene>
<dbReference type="PANTHER" id="PTHR43266:SF2">
    <property type="entry name" value="MAJOR FACILITATOR SUPERFAMILY (MFS) PROFILE DOMAIN-CONTAINING PROTEIN"/>
    <property type="match status" value="1"/>
</dbReference>
<feature type="transmembrane region" description="Helical" evidence="7">
    <location>
        <begin position="32"/>
        <end position="54"/>
    </location>
</feature>
<feature type="transmembrane region" description="Helical" evidence="7">
    <location>
        <begin position="60"/>
        <end position="82"/>
    </location>
</feature>
<dbReference type="Pfam" id="PF05977">
    <property type="entry name" value="MFS_3"/>
    <property type="match status" value="1"/>
</dbReference>
<keyword evidence="9" id="KW-1185">Reference proteome</keyword>
<proteinExistence type="predicted"/>
<feature type="transmembrane region" description="Helical" evidence="7">
    <location>
        <begin position="329"/>
        <end position="352"/>
    </location>
</feature>
<keyword evidence="3" id="KW-1003">Cell membrane</keyword>
<dbReference type="GO" id="GO:0005886">
    <property type="term" value="C:plasma membrane"/>
    <property type="evidence" value="ECO:0007669"/>
    <property type="project" value="UniProtKB-SubCell"/>
</dbReference>
<dbReference type="InterPro" id="IPR010290">
    <property type="entry name" value="TM_effector"/>
</dbReference>
<keyword evidence="5 7" id="KW-1133">Transmembrane helix</keyword>
<feature type="transmembrane region" description="Helical" evidence="7">
    <location>
        <begin position="398"/>
        <end position="417"/>
    </location>
</feature>
<dbReference type="PANTHER" id="PTHR43266">
    <property type="entry name" value="MACROLIDE-EFFLUX PROTEIN"/>
    <property type="match status" value="1"/>
</dbReference>
<feature type="transmembrane region" description="Helical" evidence="7">
    <location>
        <begin position="150"/>
        <end position="173"/>
    </location>
</feature>
<keyword evidence="6 7" id="KW-0472">Membrane</keyword>
<dbReference type="RefSeq" id="WP_072715980.1">
    <property type="nucleotide sequence ID" value="NZ_FRAU01000007.1"/>
</dbReference>
<keyword evidence="4 7" id="KW-0812">Transmembrane</keyword>
<organism evidence="8 9">
    <name type="scientific">Rhodothermus profundi</name>
    <dbReference type="NCBI Taxonomy" id="633813"/>
    <lineage>
        <taxon>Bacteria</taxon>
        <taxon>Pseudomonadati</taxon>
        <taxon>Rhodothermota</taxon>
        <taxon>Rhodothermia</taxon>
        <taxon>Rhodothermales</taxon>
        <taxon>Rhodothermaceae</taxon>
        <taxon>Rhodothermus</taxon>
    </lineage>
</organism>
<evidence type="ECO:0000256" key="1">
    <source>
        <dbReference type="ARBA" id="ARBA00004651"/>
    </source>
</evidence>
<accession>A0A1M6VXX9</accession>
<feature type="transmembrane region" description="Helical" evidence="7">
    <location>
        <begin position="272"/>
        <end position="293"/>
    </location>
</feature>
<dbReference type="Proteomes" id="UP000185812">
    <property type="component" value="Unassembled WGS sequence"/>
</dbReference>
<dbReference type="SUPFAM" id="SSF103473">
    <property type="entry name" value="MFS general substrate transporter"/>
    <property type="match status" value="1"/>
</dbReference>
<evidence type="ECO:0000256" key="4">
    <source>
        <dbReference type="ARBA" id="ARBA00022692"/>
    </source>
</evidence>
<dbReference type="CDD" id="cd06173">
    <property type="entry name" value="MFS_MefA_like"/>
    <property type="match status" value="1"/>
</dbReference>
<evidence type="ECO:0000256" key="2">
    <source>
        <dbReference type="ARBA" id="ARBA00022448"/>
    </source>
</evidence>
<dbReference type="PRINTS" id="PR01988">
    <property type="entry name" value="EXPORTERBACE"/>
</dbReference>
<name>A0A1M6VXX9_9BACT</name>
<reference evidence="9" key="1">
    <citation type="submission" date="2016-11" db="EMBL/GenBank/DDBJ databases">
        <authorList>
            <person name="Varghese N."/>
            <person name="Submissions S."/>
        </authorList>
    </citation>
    <scope>NUCLEOTIDE SEQUENCE [LARGE SCALE GENOMIC DNA]</scope>
    <source>
        <strain evidence="9">DSM 22212</strain>
    </source>
</reference>
<evidence type="ECO:0000256" key="5">
    <source>
        <dbReference type="ARBA" id="ARBA00022989"/>
    </source>
</evidence>
<evidence type="ECO:0000256" key="7">
    <source>
        <dbReference type="SAM" id="Phobius"/>
    </source>
</evidence>
<evidence type="ECO:0000313" key="9">
    <source>
        <dbReference type="Proteomes" id="UP000185812"/>
    </source>
</evidence>